<feature type="domain" description="Helix-turn-helix" evidence="1">
    <location>
        <begin position="40"/>
        <end position="84"/>
    </location>
</feature>
<keyword evidence="3" id="KW-1185">Reference proteome</keyword>
<evidence type="ECO:0000259" key="1">
    <source>
        <dbReference type="Pfam" id="PF12728"/>
    </source>
</evidence>
<dbReference type="AlphaFoldDB" id="A0A517ZVU4"/>
<proteinExistence type="predicted"/>
<protein>
    <submittedName>
        <fullName evidence="2">Helix-turn-helix domain protein</fullName>
    </submittedName>
</protein>
<dbReference type="EMBL" id="CP036276">
    <property type="protein sequence ID" value="QDU46607.1"/>
    <property type="molecule type" value="Genomic_DNA"/>
</dbReference>
<accession>A0A517ZVU4</accession>
<evidence type="ECO:0000313" key="2">
    <source>
        <dbReference type="EMBL" id="QDU46607.1"/>
    </source>
</evidence>
<organism evidence="2 3">
    <name type="scientific">Symmachiella dynata</name>
    <dbReference type="NCBI Taxonomy" id="2527995"/>
    <lineage>
        <taxon>Bacteria</taxon>
        <taxon>Pseudomonadati</taxon>
        <taxon>Planctomycetota</taxon>
        <taxon>Planctomycetia</taxon>
        <taxon>Planctomycetales</taxon>
        <taxon>Planctomycetaceae</taxon>
        <taxon>Symmachiella</taxon>
    </lineage>
</organism>
<dbReference type="KEGG" id="sdyn:Mal52_51290"/>
<dbReference type="InterPro" id="IPR041657">
    <property type="entry name" value="HTH_17"/>
</dbReference>
<dbReference type="Proteomes" id="UP000319383">
    <property type="component" value="Chromosome"/>
</dbReference>
<name>A0A517ZVU4_9PLAN</name>
<dbReference type="RefSeq" id="WP_145379101.1">
    <property type="nucleotide sequence ID" value="NZ_CP036276.1"/>
</dbReference>
<gene>
    <name evidence="2" type="ORF">Mal52_51290</name>
</gene>
<sequence length="89" mass="10094">MHVEVPIDEIRAAVHETLESIREDASLIAAEKLAINEANAAKLLDVAKHKLAEARYRGEIVGSRVGKSIIYERSELLDFLRRQREEGQR</sequence>
<evidence type="ECO:0000313" key="3">
    <source>
        <dbReference type="Proteomes" id="UP000319383"/>
    </source>
</evidence>
<reference evidence="2 3" key="1">
    <citation type="submission" date="2019-02" db="EMBL/GenBank/DDBJ databases">
        <title>Deep-cultivation of Planctomycetes and their phenomic and genomic characterization uncovers novel biology.</title>
        <authorList>
            <person name="Wiegand S."/>
            <person name="Jogler M."/>
            <person name="Boedeker C."/>
            <person name="Pinto D."/>
            <person name="Vollmers J."/>
            <person name="Rivas-Marin E."/>
            <person name="Kohn T."/>
            <person name="Peeters S.H."/>
            <person name="Heuer A."/>
            <person name="Rast P."/>
            <person name="Oberbeckmann S."/>
            <person name="Bunk B."/>
            <person name="Jeske O."/>
            <person name="Meyerdierks A."/>
            <person name="Storesund J.E."/>
            <person name="Kallscheuer N."/>
            <person name="Luecker S."/>
            <person name="Lage O.M."/>
            <person name="Pohl T."/>
            <person name="Merkel B.J."/>
            <person name="Hornburger P."/>
            <person name="Mueller R.-W."/>
            <person name="Bruemmer F."/>
            <person name="Labrenz M."/>
            <person name="Spormann A.M."/>
            <person name="Op den Camp H."/>
            <person name="Overmann J."/>
            <person name="Amann R."/>
            <person name="Jetten M.S.M."/>
            <person name="Mascher T."/>
            <person name="Medema M.H."/>
            <person name="Devos D.P."/>
            <person name="Kaster A.-K."/>
            <person name="Ovreas L."/>
            <person name="Rohde M."/>
            <person name="Galperin M.Y."/>
            <person name="Jogler C."/>
        </authorList>
    </citation>
    <scope>NUCLEOTIDE SEQUENCE [LARGE SCALE GENOMIC DNA]</scope>
    <source>
        <strain evidence="2 3">Mal52</strain>
    </source>
</reference>
<dbReference type="Pfam" id="PF12728">
    <property type="entry name" value="HTH_17"/>
    <property type="match status" value="1"/>
</dbReference>